<evidence type="ECO:0000256" key="1">
    <source>
        <dbReference type="SAM" id="MobiDB-lite"/>
    </source>
</evidence>
<dbReference type="AlphaFoldDB" id="A0A4U5PGQ1"/>
<comment type="caution">
    <text evidence="2">The sequence shown here is derived from an EMBL/GenBank/DDBJ whole genome shotgun (WGS) entry which is preliminary data.</text>
</comment>
<sequence length="79" mass="9596">MILYVRRIKESEKYIPDTTMESIGPYIVDVPPDWNCRQDVKEHCRESPWQEETDKEEDEQWYEEENESLPPYNGLYPNL</sequence>
<accession>A0A4U5PGQ1</accession>
<reference evidence="2 3" key="2">
    <citation type="journal article" date="2019" name="G3 (Bethesda)">
        <title>Hybrid Assembly of the Genome of the Entomopathogenic Nematode Steinernema carpocapsae Identifies the X-Chromosome.</title>
        <authorList>
            <person name="Serra L."/>
            <person name="Macchietto M."/>
            <person name="Macias-Munoz A."/>
            <person name="McGill C.J."/>
            <person name="Rodriguez I.M."/>
            <person name="Rodriguez B."/>
            <person name="Murad R."/>
            <person name="Mortazavi A."/>
        </authorList>
    </citation>
    <scope>NUCLEOTIDE SEQUENCE [LARGE SCALE GENOMIC DNA]</scope>
    <source>
        <strain evidence="2 3">ALL</strain>
    </source>
</reference>
<name>A0A4U5PGQ1_STECR</name>
<reference evidence="2 3" key="1">
    <citation type="journal article" date="2015" name="Genome Biol.">
        <title>Comparative genomics of Steinernema reveals deeply conserved gene regulatory networks.</title>
        <authorList>
            <person name="Dillman A.R."/>
            <person name="Macchietto M."/>
            <person name="Porter C.F."/>
            <person name="Rogers A."/>
            <person name="Williams B."/>
            <person name="Antoshechkin I."/>
            <person name="Lee M.M."/>
            <person name="Goodwin Z."/>
            <person name="Lu X."/>
            <person name="Lewis E.E."/>
            <person name="Goodrich-Blair H."/>
            <person name="Stock S.P."/>
            <person name="Adams B.J."/>
            <person name="Sternberg P.W."/>
            <person name="Mortazavi A."/>
        </authorList>
    </citation>
    <scope>NUCLEOTIDE SEQUENCE [LARGE SCALE GENOMIC DNA]</scope>
    <source>
        <strain evidence="2 3">ALL</strain>
    </source>
</reference>
<dbReference type="EMBL" id="AZBU02000002">
    <property type="protein sequence ID" value="TKR95698.1"/>
    <property type="molecule type" value="Genomic_DNA"/>
</dbReference>
<gene>
    <name evidence="2" type="ORF">L596_009830</name>
</gene>
<evidence type="ECO:0000313" key="3">
    <source>
        <dbReference type="Proteomes" id="UP000298663"/>
    </source>
</evidence>
<keyword evidence="3" id="KW-1185">Reference proteome</keyword>
<feature type="region of interest" description="Disordered" evidence="1">
    <location>
        <begin position="45"/>
        <end position="79"/>
    </location>
</feature>
<proteinExistence type="predicted"/>
<protein>
    <submittedName>
        <fullName evidence="2">Uncharacterized protein</fullName>
    </submittedName>
</protein>
<organism evidence="2 3">
    <name type="scientific">Steinernema carpocapsae</name>
    <name type="common">Entomopathogenic nematode</name>
    <dbReference type="NCBI Taxonomy" id="34508"/>
    <lineage>
        <taxon>Eukaryota</taxon>
        <taxon>Metazoa</taxon>
        <taxon>Ecdysozoa</taxon>
        <taxon>Nematoda</taxon>
        <taxon>Chromadorea</taxon>
        <taxon>Rhabditida</taxon>
        <taxon>Tylenchina</taxon>
        <taxon>Panagrolaimomorpha</taxon>
        <taxon>Strongyloidoidea</taxon>
        <taxon>Steinernematidae</taxon>
        <taxon>Steinernema</taxon>
    </lineage>
</organism>
<feature type="compositionally biased region" description="Acidic residues" evidence="1">
    <location>
        <begin position="49"/>
        <end position="67"/>
    </location>
</feature>
<evidence type="ECO:0000313" key="2">
    <source>
        <dbReference type="EMBL" id="TKR95698.1"/>
    </source>
</evidence>
<dbReference type="Proteomes" id="UP000298663">
    <property type="component" value="Unassembled WGS sequence"/>
</dbReference>